<evidence type="ECO:0000313" key="18">
    <source>
        <dbReference type="EMBL" id="RZB80828.1"/>
    </source>
</evidence>
<keyword evidence="12 16" id="KW-0472">Membrane</keyword>
<keyword evidence="19" id="KW-1185">Reference proteome</keyword>
<keyword evidence="9" id="KW-0833">Ubl conjugation pathway</keyword>
<gene>
    <name evidence="18" type="ORF">D0Y65_030520</name>
</gene>
<evidence type="ECO:0000256" key="9">
    <source>
        <dbReference type="ARBA" id="ARBA00022786"/>
    </source>
</evidence>
<dbReference type="InterPro" id="IPR013103">
    <property type="entry name" value="RVT_2"/>
</dbReference>
<reference evidence="18 19" key="1">
    <citation type="submission" date="2018-09" db="EMBL/GenBank/DDBJ databases">
        <title>A high-quality reference genome of wild soybean provides a powerful tool to mine soybean genomes.</title>
        <authorList>
            <person name="Xie M."/>
            <person name="Chung C.Y.L."/>
            <person name="Li M.-W."/>
            <person name="Wong F.-L."/>
            <person name="Chan T.-F."/>
            <person name="Lam H.-M."/>
        </authorList>
    </citation>
    <scope>NUCLEOTIDE SEQUENCE [LARGE SCALE GENOMIC DNA]</scope>
    <source>
        <strain evidence="19">cv. W05</strain>
        <tissue evidence="18">Hypocotyl of etiolated seedlings</tissue>
    </source>
</reference>
<evidence type="ECO:0000256" key="15">
    <source>
        <dbReference type="SAM" id="MobiDB-lite"/>
    </source>
</evidence>
<comment type="caution">
    <text evidence="18">The sequence shown here is derived from an EMBL/GenBank/DDBJ whole genome shotgun (WGS) entry which is preliminary data.</text>
</comment>
<dbReference type="Pfam" id="PF13639">
    <property type="entry name" value="zf-RING_2"/>
    <property type="match status" value="1"/>
</dbReference>
<dbReference type="EMBL" id="QZWG01000011">
    <property type="protein sequence ID" value="RZB80828.1"/>
    <property type="molecule type" value="Genomic_DNA"/>
</dbReference>
<evidence type="ECO:0000256" key="7">
    <source>
        <dbReference type="ARBA" id="ARBA00022723"/>
    </source>
</evidence>
<dbReference type="InterPro" id="IPR044600">
    <property type="entry name" value="ATL1/ATL16-like"/>
</dbReference>
<dbReference type="GO" id="GO:0016020">
    <property type="term" value="C:membrane"/>
    <property type="evidence" value="ECO:0007669"/>
    <property type="project" value="UniProtKB-SubCell"/>
</dbReference>
<dbReference type="Gene3D" id="3.30.40.10">
    <property type="entry name" value="Zinc/RING finger domain, C3HC4 (zinc finger)"/>
    <property type="match status" value="1"/>
</dbReference>
<evidence type="ECO:0000256" key="8">
    <source>
        <dbReference type="ARBA" id="ARBA00022771"/>
    </source>
</evidence>
<evidence type="ECO:0000256" key="5">
    <source>
        <dbReference type="ARBA" id="ARBA00022679"/>
    </source>
</evidence>
<dbReference type="PANTHER" id="PTHR46913">
    <property type="entry name" value="RING-H2 FINGER PROTEIN ATL16"/>
    <property type="match status" value="1"/>
</dbReference>
<dbReference type="SUPFAM" id="SSF57850">
    <property type="entry name" value="RING/U-box"/>
    <property type="match status" value="1"/>
</dbReference>
<sequence length="424" mass="47250">MPTQPDSPPNNNTLTQMFQNIFSDNSNIMLAAIISLLLVILFVLLLHLYAKWFLAQAQAQANARRRRRRRRTTVTVSDVLGPARFHHFHSFTIEDSSPLSTKGLDSSTIRTIPLFIYEHNNNNNKKVEEEEEELECVICLSAFKNGEVGRCLPKCGHGFHVECIDMWLSSHSNCPICRTSIVASIVENNSSDDHHGGDHHDLVEIVTEGGSAAPSSETREGEHGNSNNGNGGARTSVSVVSENSSSEFFGCSLERMLGKVFPISNSSCLISQRFVDFVSTIGFYHSKSDHSLFIYCKGNDMAYIFLYIDDIILTASSYDLRKSIMSLLALEFAMKDLDPFSYFLSIAVTRHIGGLFLSQRKYAEEIIDRVGMTSCKPAPTPMDTKVKLSVSSGSTYEDPTHYRSLAGALQYLIFTRPNISYVVQ</sequence>
<evidence type="ECO:0000256" key="12">
    <source>
        <dbReference type="ARBA" id="ARBA00023136"/>
    </source>
</evidence>
<comment type="catalytic activity">
    <reaction evidence="1">
        <text>S-ubiquitinyl-[E2 ubiquitin-conjugating enzyme]-L-cysteine + [acceptor protein]-L-lysine = [E2 ubiquitin-conjugating enzyme]-L-cysteine + N(6)-ubiquitinyl-[acceptor protein]-L-lysine.</text>
        <dbReference type="EC" id="2.3.2.27"/>
    </reaction>
</comment>
<accession>A0A445I3X5</accession>
<dbReference type="GO" id="GO:0061630">
    <property type="term" value="F:ubiquitin protein ligase activity"/>
    <property type="evidence" value="ECO:0007669"/>
    <property type="project" value="UniProtKB-EC"/>
</dbReference>
<evidence type="ECO:0000256" key="11">
    <source>
        <dbReference type="ARBA" id="ARBA00022989"/>
    </source>
</evidence>
<comment type="similarity">
    <text evidence="13">Belongs to the RING-type zinc finger family. ATL subfamily.</text>
</comment>
<evidence type="ECO:0000313" key="19">
    <source>
        <dbReference type="Proteomes" id="UP000289340"/>
    </source>
</evidence>
<dbReference type="GO" id="GO:0016779">
    <property type="term" value="F:nucleotidyltransferase activity"/>
    <property type="evidence" value="ECO:0007669"/>
    <property type="project" value="UniProtKB-KW"/>
</dbReference>
<keyword evidence="8 14" id="KW-0863">Zinc-finger</keyword>
<evidence type="ECO:0000256" key="4">
    <source>
        <dbReference type="ARBA" id="ARBA00012483"/>
    </source>
</evidence>
<dbReference type="SMART" id="SM00184">
    <property type="entry name" value="RING"/>
    <property type="match status" value="1"/>
</dbReference>
<keyword evidence="18" id="KW-0548">Nucleotidyltransferase</keyword>
<dbReference type="PROSITE" id="PS50089">
    <property type="entry name" value="ZF_RING_2"/>
    <property type="match status" value="1"/>
</dbReference>
<dbReference type="GO" id="GO:0008270">
    <property type="term" value="F:zinc ion binding"/>
    <property type="evidence" value="ECO:0007669"/>
    <property type="project" value="UniProtKB-KW"/>
</dbReference>
<feature type="region of interest" description="Disordered" evidence="15">
    <location>
        <begin position="211"/>
        <end position="236"/>
    </location>
</feature>
<dbReference type="UniPathway" id="UPA00143"/>
<dbReference type="FunFam" id="3.30.40.10:FF:000609">
    <property type="entry name" value="RING-H2 finger protein ATL1"/>
    <property type="match status" value="1"/>
</dbReference>
<dbReference type="Pfam" id="PF07727">
    <property type="entry name" value="RVT_2"/>
    <property type="match status" value="1"/>
</dbReference>
<evidence type="ECO:0000256" key="10">
    <source>
        <dbReference type="ARBA" id="ARBA00022833"/>
    </source>
</evidence>
<keyword evidence="10" id="KW-0862">Zinc</keyword>
<evidence type="ECO:0000256" key="13">
    <source>
        <dbReference type="ARBA" id="ARBA00024209"/>
    </source>
</evidence>
<evidence type="ECO:0000256" key="2">
    <source>
        <dbReference type="ARBA" id="ARBA00004167"/>
    </source>
</evidence>
<evidence type="ECO:0000256" key="3">
    <source>
        <dbReference type="ARBA" id="ARBA00004906"/>
    </source>
</evidence>
<dbReference type="PANTHER" id="PTHR46913:SF1">
    <property type="entry name" value="RING-H2 FINGER PROTEIN ATL16"/>
    <property type="match status" value="1"/>
</dbReference>
<comment type="pathway">
    <text evidence="3">Protein modification; protein ubiquitination.</text>
</comment>
<protein>
    <recommendedName>
        <fullName evidence="4">RING-type E3 ubiquitin transferase</fullName>
        <ecNumber evidence="4">2.3.2.27</ecNumber>
    </recommendedName>
</protein>
<proteinExistence type="inferred from homology"/>
<dbReference type="AlphaFoldDB" id="A0A445I3X5"/>
<name>A0A445I3X5_GLYSO</name>
<keyword evidence="5 18" id="KW-0808">Transferase</keyword>
<evidence type="ECO:0000256" key="16">
    <source>
        <dbReference type="SAM" id="Phobius"/>
    </source>
</evidence>
<evidence type="ECO:0000256" key="1">
    <source>
        <dbReference type="ARBA" id="ARBA00000900"/>
    </source>
</evidence>
<evidence type="ECO:0000256" key="14">
    <source>
        <dbReference type="PROSITE-ProRule" id="PRU00175"/>
    </source>
</evidence>
<dbReference type="EC" id="2.3.2.27" evidence="4"/>
<dbReference type="CDD" id="cd16461">
    <property type="entry name" value="RING-H2_EL5-like"/>
    <property type="match status" value="1"/>
</dbReference>
<keyword evidence="11 16" id="KW-1133">Transmembrane helix</keyword>
<comment type="subcellular location">
    <subcellularLocation>
        <location evidence="2">Membrane</location>
        <topology evidence="2">Single-pass membrane protein</topology>
    </subcellularLocation>
</comment>
<keyword evidence="6 16" id="KW-0812">Transmembrane</keyword>
<feature type="transmembrane region" description="Helical" evidence="16">
    <location>
        <begin position="28"/>
        <end position="50"/>
    </location>
</feature>
<dbReference type="Proteomes" id="UP000289340">
    <property type="component" value="Chromosome 11"/>
</dbReference>
<dbReference type="InterPro" id="IPR013083">
    <property type="entry name" value="Znf_RING/FYVE/PHD"/>
</dbReference>
<feature type="domain" description="RING-type" evidence="17">
    <location>
        <begin position="136"/>
        <end position="178"/>
    </location>
</feature>
<evidence type="ECO:0000259" key="17">
    <source>
        <dbReference type="PROSITE" id="PS50089"/>
    </source>
</evidence>
<dbReference type="InterPro" id="IPR001841">
    <property type="entry name" value="Znf_RING"/>
</dbReference>
<dbReference type="GO" id="GO:0016567">
    <property type="term" value="P:protein ubiquitination"/>
    <property type="evidence" value="ECO:0007669"/>
    <property type="project" value="UniProtKB-UniPathway"/>
</dbReference>
<evidence type="ECO:0000256" key="6">
    <source>
        <dbReference type="ARBA" id="ARBA00022692"/>
    </source>
</evidence>
<keyword evidence="7" id="KW-0479">Metal-binding</keyword>
<organism evidence="18 19">
    <name type="scientific">Glycine soja</name>
    <name type="common">Wild soybean</name>
    <dbReference type="NCBI Taxonomy" id="3848"/>
    <lineage>
        <taxon>Eukaryota</taxon>
        <taxon>Viridiplantae</taxon>
        <taxon>Streptophyta</taxon>
        <taxon>Embryophyta</taxon>
        <taxon>Tracheophyta</taxon>
        <taxon>Spermatophyta</taxon>
        <taxon>Magnoliopsida</taxon>
        <taxon>eudicotyledons</taxon>
        <taxon>Gunneridae</taxon>
        <taxon>Pentapetalae</taxon>
        <taxon>rosids</taxon>
        <taxon>fabids</taxon>
        <taxon>Fabales</taxon>
        <taxon>Fabaceae</taxon>
        <taxon>Papilionoideae</taxon>
        <taxon>50 kb inversion clade</taxon>
        <taxon>NPAAA clade</taxon>
        <taxon>indigoferoid/millettioid clade</taxon>
        <taxon>Phaseoleae</taxon>
        <taxon>Glycine</taxon>
        <taxon>Glycine subgen. Soja</taxon>
    </lineage>
</organism>